<organism evidence="2 3">
    <name type="scientific">Roseibium album</name>
    <dbReference type="NCBI Taxonomy" id="311410"/>
    <lineage>
        <taxon>Bacteria</taxon>
        <taxon>Pseudomonadati</taxon>
        <taxon>Pseudomonadota</taxon>
        <taxon>Alphaproteobacteria</taxon>
        <taxon>Hyphomicrobiales</taxon>
        <taxon>Stappiaceae</taxon>
        <taxon>Roseibium</taxon>
    </lineage>
</organism>
<dbReference type="AlphaFoldDB" id="A0A0M6ZH88"/>
<gene>
    <name evidence="2" type="ORF">LA5096_05714</name>
</gene>
<name>A0A0M6ZH88_9HYPH</name>
<accession>A0A0M6ZH88</accession>
<dbReference type="EMBL" id="CXWC01000015">
    <property type="protein sequence ID" value="CTQ78580.1"/>
    <property type="molecule type" value="Genomic_DNA"/>
</dbReference>
<dbReference type="GeneID" id="97672953"/>
<reference evidence="3" key="1">
    <citation type="submission" date="2015-07" db="EMBL/GenBank/DDBJ databases">
        <authorList>
            <person name="Rodrigo-Torres Lidia"/>
            <person name="Arahal R.David."/>
        </authorList>
    </citation>
    <scope>NUCLEOTIDE SEQUENCE [LARGE SCALE GENOMIC DNA]</scope>
    <source>
        <strain evidence="3">CECT 5096</strain>
    </source>
</reference>
<proteinExistence type="predicted"/>
<keyword evidence="3" id="KW-1185">Reference proteome</keyword>
<dbReference type="RefSeq" id="WP_055120196.1">
    <property type="nucleotide sequence ID" value="NZ_CANKXR010000001.1"/>
</dbReference>
<keyword evidence="1" id="KW-0175">Coiled coil</keyword>
<dbReference type="STRING" id="311410.LA5095_05139"/>
<evidence type="ECO:0000256" key="1">
    <source>
        <dbReference type="SAM" id="Coils"/>
    </source>
</evidence>
<protein>
    <submittedName>
        <fullName evidence="2">Uncharacterized protein</fullName>
    </submittedName>
</protein>
<sequence>MSGQSQKIGDLLRQRLHIVQELSAANAEHHRLLQVSGGADFLSLLSATDLEEVVDQRPATPDLEANATRLSELEAELEQVDKLLEETKTKGKHHE</sequence>
<evidence type="ECO:0000313" key="2">
    <source>
        <dbReference type="EMBL" id="CTQ78580.1"/>
    </source>
</evidence>
<feature type="coiled-coil region" evidence="1">
    <location>
        <begin position="63"/>
        <end position="90"/>
    </location>
</feature>
<dbReference type="Proteomes" id="UP000049983">
    <property type="component" value="Unassembled WGS sequence"/>
</dbReference>
<evidence type="ECO:0000313" key="3">
    <source>
        <dbReference type="Proteomes" id="UP000049983"/>
    </source>
</evidence>